<organism evidence="1 2">
    <name type="scientific">Bartonella grahamii</name>
    <dbReference type="NCBI Taxonomy" id="33045"/>
    <lineage>
        <taxon>Bacteria</taxon>
        <taxon>Pseudomonadati</taxon>
        <taxon>Pseudomonadota</taxon>
        <taxon>Alphaproteobacteria</taxon>
        <taxon>Hyphomicrobiales</taxon>
        <taxon>Bartonellaceae</taxon>
        <taxon>Bartonella</taxon>
    </lineage>
</organism>
<gene>
    <name evidence="1" type="ORF">NCTC12860_01068</name>
</gene>
<evidence type="ECO:0000313" key="2">
    <source>
        <dbReference type="Proteomes" id="UP000253846"/>
    </source>
</evidence>
<protein>
    <submittedName>
        <fullName evidence="1">Uncharacterized protein</fullName>
    </submittedName>
</protein>
<dbReference type="Proteomes" id="UP000253846">
    <property type="component" value="Unassembled WGS sequence"/>
</dbReference>
<reference evidence="1 2" key="1">
    <citation type="submission" date="2018-06" db="EMBL/GenBank/DDBJ databases">
        <authorList>
            <consortium name="Pathogen Informatics"/>
            <person name="Doyle S."/>
        </authorList>
    </citation>
    <scope>NUCLEOTIDE SEQUENCE [LARGE SCALE GENOMIC DNA]</scope>
    <source>
        <strain evidence="1 2">NCTC12860</strain>
    </source>
</reference>
<proteinExistence type="predicted"/>
<evidence type="ECO:0000313" key="1">
    <source>
        <dbReference type="EMBL" id="SSZ39850.1"/>
    </source>
</evidence>
<dbReference type="EMBL" id="UFTD01000001">
    <property type="protein sequence ID" value="SSZ39850.1"/>
    <property type="molecule type" value="Genomic_DNA"/>
</dbReference>
<dbReference type="AlphaFoldDB" id="A0A336NCM5"/>
<sequence>MHLISYFYTQSHITIVAFVLQSDLGCSKDVEYLMTKKENHHEICT</sequence>
<accession>A0A336NCM5</accession>
<name>A0A336NCM5_BARGR</name>